<dbReference type="InParanoid" id="A0A0H2RKG5"/>
<organism evidence="2 3">
    <name type="scientific">Schizopora paradoxa</name>
    <dbReference type="NCBI Taxonomy" id="27342"/>
    <lineage>
        <taxon>Eukaryota</taxon>
        <taxon>Fungi</taxon>
        <taxon>Dikarya</taxon>
        <taxon>Basidiomycota</taxon>
        <taxon>Agaricomycotina</taxon>
        <taxon>Agaricomycetes</taxon>
        <taxon>Hymenochaetales</taxon>
        <taxon>Schizoporaceae</taxon>
        <taxon>Schizopora</taxon>
    </lineage>
</organism>
<reference evidence="2 3" key="1">
    <citation type="submission" date="2015-04" db="EMBL/GenBank/DDBJ databases">
        <title>Complete genome sequence of Schizopora paradoxa KUC8140, a cosmopolitan wood degrader in East Asia.</title>
        <authorList>
            <consortium name="DOE Joint Genome Institute"/>
            <person name="Min B."/>
            <person name="Park H."/>
            <person name="Jang Y."/>
            <person name="Kim J.-J."/>
            <person name="Kim K.H."/>
            <person name="Pangilinan J."/>
            <person name="Lipzen A."/>
            <person name="Riley R."/>
            <person name="Grigoriev I.V."/>
            <person name="Spatafora J.W."/>
            <person name="Choi I.-G."/>
        </authorList>
    </citation>
    <scope>NUCLEOTIDE SEQUENCE [LARGE SCALE GENOMIC DNA]</scope>
    <source>
        <strain evidence="2 3">KUC8140</strain>
    </source>
</reference>
<evidence type="ECO:0000256" key="1">
    <source>
        <dbReference type="SAM" id="SignalP"/>
    </source>
</evidence>
<proteinExistence type="predicted"/>
<dbReference type="EMBL" id="KQ086329">
    <property type="protein sequence ID" value="KLO05301.1"/>
    <property type="molecule type" value="Genomic_DNA"/>
</dbReference>
<dbReference type="Proteomes" id="UP000053477">
    <property type="component" value="Unassembled WGS sequence"/>
</dbReference>
<protein>
    <submittedName>
        <fullName evidence="2">Uncharacterized protein</fullName>
    </submittedName>
</protein>
<feature type="signal peptide" evidence="1">
    <location>
        <begin position="1"/>
        <end position="20"/>
    </location>
</feature>
<sequence>MSLFPLVFLAYLHAYSLVDDDNYPIILEMHSDWIPEYLELVRAYRVYEPSHPKRTYEEAFLETSHTQLKIKFL</sequence>
<evidence type="ECO:0000313" key="2">
    <source>
        <dbReference type="EMBL" id="KLO05301.1"/>
    </source>
</evidence>
<keyword evidence="3" id="KW-1185">Reference proteome</keyword>
<keyword evidence="1" id="KW-0732">Signal</keyword>
<name>A0A0H2RKG5_9AGAM</name>
<gene>
    <name evidence="2" type="ORF">SCHPADRAFT_947030</name>
</gene>
<accession>A0A0H2RKG5</accession>
<evidence type="ECO:0000313" key="3">
    <source>
        <dbReference type="Proteomes" id="UP000053477"/>
    </source>
</evidence>
<feature type="chain" id="PRO_5005201992" evidence="1">
    <location>
        <begin position="21"/>
        <end position="73"/>
    </location>
</feature>
<dbReference type="AlphaFoldDB" id="A0A0H2RKG5"/>